<name>A0ACC4BG41_POPAL</name>
<dbReference type="EMBL" id="RCHU02000011">
    <property type="protein sequence ID" value="KAL3577042.1"/>
    <property type="molecule type" value="Genomic_DNA"/>
</dbReference>
<sequence length="173" mass="19325">MAMKNVNIPKAPKVASTLATIGPIGLYAVFNSLNTVEGWHRAVMFNSIYEVKEKGEAKTAEVISQAMANNQSFLAPRKIEAAREIALVISNAKNKLFPASVLSAKCPYYVYFSKVYQKGCLVFLFGLFSYGLNSKSVLLHLIAFWDFDFDVYSSIRLRFRWDAAPFPYSSAAI</sequence>
<evidence type="ECO:0000313" key="2">
    <source>
        <dbReference type="Proteomes" id="UP000309997"/>
    </source>
</evidence>
<comment type="caution">
    <text evidence="1">The sequence shown here is derived from an EMBL/GenBank/DDBJ whole genome shotgun (WGS) entry which is preliminary data.</text>
</comment>
<proteinExistence type="predicted"/>
<protein>
    <submittedName>
        <fullName evidence="1">Uncharacterized protein</fullName>
    </submittedName>
</protein>
<reference evidence="1 2" key="1">
    <citation type="journal article" date="2024" name="Plant Biotechnol. J.">
        <title>Genome and CRISPR/Cas9 system of a widespread forest tree (Populus alba) in the world.</title>
        <authorList>
            <person name="Liu Y.J."/>
            <person name="Jiang P.F."/>
            <person name="Han X.M."/>
            <person name="Li X.Y."/>
            <person name="Wang H.M."/>
            <person name="Wang Y.J."/>
            <person name="Wang X.X."/>
            <person name="Zeng Q.Y."/>
        </authorList>
    </citation>
    <scope>NUCLEOTIDE SEQUENCE [LARGE SCALE GENOMIC DNA]</scope>
    <source>
        <strain evidence="2">cv. PAL-ZL1</strain>
    </source>
</reference>
<organism evidence="1 2">
    <name type="scientific">Populus alba</name>
    <name type="common">White poplar</name>
    <dbReference type="NCBI Taxonomy" id="43335"/>
    <lineage>
        <taxon>Eukaryota</taxon>
        <taxon>Viridiplantae</taxon>
        <taxon>Streptophyta</taxon>
        <taxon>Embryophyta</taxon>
        <taxon>Tracheophyta</taxon>
        <taxon>Spermatophyta</taxon>
        <taxon>Magnoliopsida</taxon>
        <taxon>eudicotyledons</taxon>
        <taxon>Gunneridae</taxon>
        <taxon>Pentapetalae</taxon>
        <taxon>rosids</taxon>
        <taxon>fabids</taxon>
        <taxon>Malpighiales</taxon>
        <taxon>Salicaceae</taxon>
        <taxon>Saliceae</taxon>
        <taxon>Populus</taxon>
    </lineage>
</organism>
<accession>A0ACC4BG41</accession>
<dbReference type="Proteomes" id="UP000309997">
    <property type="component" value="Unassembled WGS sequence"/>
</dbReference>
<keyword evidence="2" id="KW-1185">Reference proteome</keyword>
<gene>
    <name evidence="1" type="ORF">D5086_022325</name>
</gene>
<evidence type="ECO:0000313" key="1">
    <source>
        <dbReference type="EMBL" id="KAL3577042.1"/>
    </source>
</evidence>